<evidence type="ECO:0000313" key="6">
    <source>
        <dbReference type="EMBL" id="CAB4178403.1"/>
    </source>
</evidence>
<dbReference type="EMBL" id="LR797177">
    <property type="protein sequence ID" value="CAB4191513.1"/>
    <property type="molecule type" value="Genomic_DNA"/>
</dbReference>
<evidence type="ECO:0000313" key="4">
    <source>
        <dbReference type="EMBL" id="CAB4164293.1"/>
    </source>
</evidence>
<dbReference type="EMBL" id="LR797305">
    <property type="protein sequence ID" value="CAB4200082.1"/>
    <property type="molecule type" value="Genomic_DNA"/>
</dbReference>
<dbReference type="EMBL" id="LR796878">
    <property type="protein sequence ID" value="CAB4172239.1"/>
    <property type="molecule type" value="Genomic_DNA"/>
</dbReference>
<evidence type="ECO:0000313" key="8">
    <source>
        <dbReference type="EMBL" id="CAB4200082.1"/>
    </source>
</evidence>
<dbReference type="EMBL" id="LR796644">
    <property type="protein sequence ID" value="CAB4156800.1"/>
    <property type="molecule type" value="Genomic_DNA"/>
</dbReference>
<evidence type="ECO:0000313" key="1">
    <source>
        <dbReference type="EMBL" id="CAB4145200.1"/>
    </source>
</evidence>
<evidence type="ECO:0000313" key="3">
    <source>
        <dbReference type="EMBL" id="CAB4160089.1"/>
    </source>
</evidence>
<gene>
    <name evidence="6" type="ORF">UFOVP1002_154</name>
    <name evidence="7" type="ORF">UFOVP1217_41</name>
    <name evidence="8" type="ORF">UFOVP1343_25</name>
    <name evidence="9" type="ORF">UFOVP1438_74</name>
    <name evidence="12" type="ORF">UFOVP1541_111</name>
    <name evidence="10" type="ORF">UFOVP1592_70</name>
    <name evidence="1" type="ORF">UFOVP465_119</name>
    <name evidence="2" type="ORF">UFOVP666_165</name>
    <name evidence="3" type="ORF">UFOVP727_54</name>
    <name evidence="11" type="ORF">UFOVP741_57</name>
    <name evidence="4" type="ORF">UFOVP819_5</name>
    <name evidence="5" type="ORF">UFOVP926_82</name>
</gene>
<dbReference type="EMBL" id="LR798395">
    <property type="protein sequence ID" value="CAB5228991.1"/>
    <property type="molecule type" value="Genomic_DNA"/>
</dbReference>
<evidence type="ECO:0000313" key="10">
    <source>
        <dbReference type="EMBL" id="CAB4217716.1"/>
    </source>
</evidence>
<evidence type="ECO:0000313" key="12">
    <source>
        <dbReference type="EMBL" id="CAB5228991.1"/>
    </source>
</evidence>
<evidence type="ECO:0000313" key="9">
    <source>
        <dbReference type="EMBL" id="CAB4213120.1"/>
    </source>
</evidence>
<dbReference type="EMBL" id="LR797452">
    <property type="protein sequence ID" value="CAB4217716.1"/>
    <property type="molecule type" value="Genomic_DNA"/>
</dbReference>
<sequence length="86" mass="9292">MSDTPETSPAIVAPENHTHFAFVVDGELAWLHSIENNLEGAIATFQSAPTIVEISAEQFATFLNSAIPPYGNYIWDGSTWALSPDA</sequence>
<name>A0A6J5SGR1_9CAUD</name>
<dbReference type="EMBL" id="LR796443">
    <property type="protein sequence ID" value="CAB4145200.1"/>
    <property type="molecule type" value="Genomic_DNA"/>
</dbReference>
<evidence type="ECO:0000313" key="2">
    <source>
        <dbReference type="EMBL" id="CAB4156800.1"/>
    </source>
</evidence>
<proteinExistence type="predicted"/>
<dbReference type="EMBL" id="LR798341">
    <property type="protein sequence ID" value="CAB5225117.1"/>
    <property type="molecule type" value="Genomic_DNA"/>
</dbReference>
<protein>
    <submittedName>
        <fullName evidence="9">Uncharacterized protein</fullName>
    </submittedName>
</protein>
<evidence type="ECO:0000313" key="11">
    <source>
        <dbReference type="EMBL" id="CAB5225117.1"/>
    </source>
</evidence>
<dbReference type="EMBL" id="LR796698">
    <property type="protein sequence ID" value="CAB4160089.1"/>
    <property type="molecule type" value="Genomic_DNA"/>
</dbReference>
<evidence type="ECO:0000313" key="5">
    <source>
        <dbReference type="EMBL" id="CAB4172239.1"/>
    </source>
</evidence>
<reference evidence="9" key="1">
    <citation type="submission" date="2020-05" db="EMBL/GenBank/DDBJ databases">
        <authorList>
            <person name="Chiriac C."/>
            <person name="Salcher M."/>
            <person name="Ghai R."/>
            <person name="Kavagutti S V."/>
        </authorList>
    </citation>
    <scope>NUCLEOTIDE SEQUENCE</scope>
</reference>
<evidence type="ECO:0000313" key="7">
    <source>
        <dbReference type="EMBL" id="CAB4191513.1"/>
    </source>
</evidence>
<dbReference type="EMBL" id="LR796961">
    <property type="protein sequence ID" value="CAB4178403.1"/>
    <property type="molecule type" value="Genomic_DNA"/>
</dbReference>
<organism evidence="9">
    <name type="scientific">uncultured Caudovirales phage</name>
    <dbReference type="NCBI Taxonomy" id="2100421"/>
    <lineage>
        <taxon>Viruses</taxon>
        <taxon>Duplodnaviria</taxon>
        <taxon>Heunggongvirae</taxon>
        <taxon>Uroviricota</taxon>
        <taxon>Caudoviricetes</taxon>
        <taxon>Peduoviridae</taxon>
        <taxon>Maltschvirus</taxon>
        <taxon>Maltschvirus maltsch</taxon>
    </lineage>
</organism>
<dbReference type="EMBL" id="LR796762">
    <property type="protein sequence ID" value="CAB4164293.1"/>
    <property type="molecule type" value="Genomic_DNA"/>
</dbReference>
<accession>A0A6J5SGR1</accession>
<dbReference type="EMBL" id="LR797395">
    <property type="protein sequence ID" value="CAB4213120.1"/>
    <property type="molecule type" value="Genomic_DNA"/>
</dbReference>